<evidence type="ECO:0000313" key="1">
    <source>
        <dbReference type="EMBL" id="MBD7894564.1"/>
    </source>
</evidence>
<accession>A0ABR8PB93</accession>
<gene>
    <name evidence="1" type="ORF">H9564_02305</name>
</gene>
<sequence length="65" mass="7525">MKLTEVKDMVRNINDCKGDFEMAHEMEDDLYKDILKEVVAGNPEAQLMAREALKTKQIDFARYCA</sequence>
<dbReference type="RefSeq" id="WP_191683937.1">
    <property type="nucleotide sequence ID" value="NZ_JACSQW010000004.1"/>
</dbReference>
<protein>
    <submittedName>
        <fullName evidence="1">Uncharacterized protein</fullName>
    </submittedName>
</protein>
<evidence type="ECO:0000313" key="2">
    <source>
        <dbReference type="Proteomes" id="UP000616837"/>
    </source>
</evidence>
<name>A0ABR8PB93_9LACO</name>
<reference evidence="1 2" key="1">
    <citation type="submission" date="2020-08" db="EMBL/GenBank/DDBJ databases">
        <title>A Genomic Blueprint of the Chicken Gut Microbiome.</title>
        <authorList>
            <person name="Gilroy R."/>
            <person name="Ravi A."/>
            <person name="Getino M."/>
            <person name="Pursley I."/>
            <person name="Horton D.L."/>
            <person name="Alikhan N.-F."/>
            <person name="Baker D."/>
            <person name="Gharbi K."/>
            <person name="Hall N."/>
            <person name="Watson M."/>
            <person name="Adriaenssens E.M."/>
            <person name="Foster-Nyarko E."/>
            <person name="Jarju S."/>
            <person name="Secka A."/>
            <person name="Antonio M."/>
            <person name="Oren A."/>
            <person name="Chaudhuri R."/>
            <person name="La Ragione R.M."/>
            <person name="Hildebrand F."/>
            <person name="Pallen M.J."/>
        </authorList>
    </citation>
    <scope>NUCLEOTIDE SEQUENCE [LARGE SCALE GENOMIC DNA]</scope>
    <source>
        <strain evidence="1 2">Sa3CUN2</strain>
    </source>
</reference>
<dbReference type="Proteomes" id="UP000616837">
    <property type="component" value="Unassembled WGS sequence"/>
</dbReference>
<keyword evidence="2" id="KW-1185">Reference proteome</keyword>
<proteinExistence type="predicted"/>
<dbReference type="EMBL" id="JACSQW010000004">
    <property type="protein sequence ID" value="MBD7894564.1"/>
    <property type="molecule type" value="Genomic_DNA"/>
</dbReference>
<comment type="caution">
    <text evidence="1">The sequence shown here is derived from an EMBL/GenBank/DDBJ whole genome shotgun (WGS) entry which is preliminary data.</text>
</comment>
<organism evidence="1 2">
    <name type="scientific">Limosilactobacillus avistercoris</name>
    <dbReference type="NCBI Taxonomy" id="2762243"/>
    <lineage>
        <taxon>Bacteria</taxon>
        <taxon>Bacillati</taxon>
        <taxon>Bacillota</taxon>
        <taxon>Bacilli</taxon>
        <taxon>Lactobacillales</taxon>
        <taxon>Lactobacillaceae</taxon>
        <taxon>Limosilactobacillus</taxon>
    </lineage>
</organism>